<evidence type="ECO:0000256" key="4">
    <source>
        <dbReference type="ARBA" id="ARBA00022519"/>
    </source>
</evidence>
<dbReference type="Gene3D" id="3.40.50.2000">
    <property type="entry name" value="Glycogen Phosphorylase B"/>
    <property type="match status" value="2"/>
</dbReference>
<evidence type="ECO:0000256" key="5">
    <source>
        <dbReference type="ARBA" id="ARBA00022676"/>
    </source>
</evidence>
<sequence>MRIALVRLSSLGDIILCLASLQIIRRHLPDSHITWVADRRFADILDHHPDIQQVIKIDLKTLQKQKSLSGILEEYRRLRSVGKFDVIIDLHGMIKSAAISSILGGKVSGFDRKLIKEPLSSLFYNCTYHVPLELPAVSRYAALTSMSLGLDLQQPELCPPQPYLHWTTADNTITDPYFSKERRNILLVPETSAPYKNYPPKKYARLASLLGENILICHGNQQELEAAKAIAEQHSHIRLLPRLNLNQLKAAVGRSDLVIGGDSGPTHIAWACGVPSITLFGATPVCICPTPINRVIKTSSQVNLRKPNSGDVSVRDISEEEVLALAHEILNG</sequence>
<dbReference type="PANTHER" id="PTHR30160:SF19">
    <property type="entry name" value="LIPOPOLYSACCHARIDE HEPTOSYLTRANSFERASE 1"/>
    <property type="match status" value="1"/>
</dbReference>
<dbReference type="InterPro" id="IPR051199">
    <property type="entry name" value="LPS_LOS_Heptosyltrfase"/>
</dbReference>
<evidence type="ECO:0000256" key="9">
    <source>
        <dbReference type="ARBA" id="ARBA00043995"/>
    </source>
</evidence>
<protein>
    <recommendedName>
        <fullName evidence="11">Lipopolysaccharide heptosyltransferase 1</fullName>
        <ecNumber evidence="10">2.4.99.23</ecNumber>
    </recommendedName>
    <alternativeName>
        <fullName evidence="12">ADP-heptose:lipopolysaccharide heptosyltransferase I</fullName>
    </alternativeName>
</protein>
<dbReference type="InterPro" id="IPR002201">
    <property type="entry name" value="Glyco_trans_9"/>
</dbReference>
<evidence type="ECO:0000256" key="3">
    <source>
        <dbReference type="ARBA" id="ARBA00022475"/>
    </source>
</evidence>
<evidence type="ECO:0000256" key="11">
    <source>
        <dbReference type="ARBA" id="ARBA00044190"/>
    </source>
</evidence>
<comment type="subcellular location">
    <subcellularLocation>
        <location evidence="1">Cell inner membrane</location>
        <topology evidence="1">Peripheral membrane protein</topology>
        <orientation evidence="1">Cytoplasmic side</orientation>
    </subcellularLocation>
</comment>
<proteinExistence type="inferred from homology"/>
<keyword evidence="4" id="KW-0997">Cell inner membrane</keyword>
<dbReference type="NCBIfam" id="TIGR02193">
    <property type="entry name" value="heptsyl_trn_I"/>
    <property type="match status" value="1"/>
</dbReference>
<comment type="caution">
    <text evidence="14">The sequence shown here is derived from an EMBL/GenBank/DDBJ whole genome shotgun (WGS) entry which is preliminary data.</text>
</comment>
<dbReference type="Pfam" id="PF01075">
    <property type="entry name" value="Glyco_transf_9"/>
    <property type="match status" value="1"/>
</dbReference>
<organism evidence="14 15">
    <name type="scientific">Pelotalea chapellei</name>
    <dbReference type="NCBI Taxonomy" id="44671"/>
    <lineage>
        <taxon>Bacteria</taxon>
        <taxon>Pseudomonadati</taxon>
        <taxon>Thermodesulfobacteriota</taxon>
        <taxon>Desulfuromonadia</taxon>
        <taxon>Geobacterales</taxon>
        <taxon>Geobacteraceae</taxon>
        <taxon>Pelotalea</taxon>
    </lineage>
</organism>
<evidence type="ECO:0000256" key="6">
    <source>
        <dbReference type="ARBA" id="ARBA00022679"/>
    </source>
</evidence>
<keyword evidence="3" id="KW-1003">Cell membrane</keyword>
<gene>
    <name evidence="14" type="primary">waaC</name>
    <name evidence="14" type="ORF">KJB30_06245</name>
</gene>
<reference evidence="14 15" key="1">
    <citation type="submission" date="2021-05" db="EMBL/GenBank/DDBJ databases">
        <title>The draft genome of Geobacter chapellei DSM 13688.</title>
        <authorList>
            <person name="Xu Z."/>
            <person name="Masuda Y."/>
            <person name="Itoh H."/>
            <person name="Senoo K."/>
        </authorList>
    </citation>
    <scope>NUCLEOTIDE SEQUENCE [LARGE SCALE GENOMIC DNA]</scope>
    <source>
        <strain evidence="14 15">DSM 13688</strain>
    </source>
</reference>
<dbReference type="CDD" id="cd03789">
    <property type="entry name" value="GT9_LPS_heptosyltransferase"/>
    <property type="match status" value="1"/>
</dbReference>
<name>A0ABS5U6T2_9BACT</name>
<evidence type="ECO:0000313" key="14">
    <source>
        <dbReference type="EMBL" id="MBT1071373.1"/>
    </source>
</evidence>
<keyword evidence="8" id="KW-0472">Membrane</keyword>
<comment type="pathway">
    <text evidence="2">Bacterial outer membrane biogenesis; LPS core biosynthesis.</text>
</comment>
<evidence type="ECO:0000256" key="1">
    <source>
        <dbReference type="ARBA" id="ARBA00004515"/>
    </source>
</evidence>
<dbReference type="InterPro" id="IPR011908">
    <property type="entry name" value="LipoPS_heptosylTferase-I"/>
</dbReference>
<keyword evidence="5" id="KW-0328">Glycosyltransferase</keyword>
<dbReference type="SUPFAM" id="SSF53756">
    <property type="entry name" value="UDP-Glycosyltransferase/glycogen phosphorylase"/>
    <property type="match status" value="1"/>
</dbReference>
<evidence type="ECO:0000256" key="13">
    <source>
        <dbReference type="ARBA" id="ARBA00049201"/>
    </source>
</evidence>
<comment type="similarity">
    <text evidence="9">Belongs to the glycosyltransferase 9 family.</text>
</comment>
<dbReference type="RefSeq" id="WP_214297078.1">
    <property type="nucleotide sequence ID" value="NZ_JAHDYS010000004.1"/>
</dbReference>
<dbReference type="Proteomes" id="UP000784128">
    <property type="component" value="Unassembled WGS sequence"/>
</dbReference>
<evidence type="ECO:0000256" key="12">
    <source>
        <dbReference type="ARBA" id="ARBA00044330"/>
    </source>
</evidence>
<evidence type="ECO:0000313" key="15">
    <source>
        <dbReference type="Proteomes" id="UP000784128"/>
    </source>
</evidence>
<dbReference type="PANTHER" id="PTHR30160">
    <property type="entry name" value="TETRAACYLDISACCHARIDE 4'-KINASE-RELATED"/>
    <property type="match status" value="1"/>
</dbReference>
<dbReference type="EMBL" id="JAHDYS010000004">
    <property type="protein sequence ID" value="MBT1071373.1"/>
    <property type="molecule type" value="Genomic_DNA"/>
</dbReference>
<comment type="catalytic activity">
    <reaction evidence="13">
        <text>an alpha-Kdo-(2-&gt;4)-alpha-Kdo-(2-&gt;6)-lipid A + ADP-L-glycero-beta-D-manno-heptose = an L-alpha-D-Hep-(1-&gt;5)-[alpha-Kdo-(2-&gt;4)]-alpha-Kdo-(2-&gt;6)-lipid A + ADP + H(+)</text>
        <dbReference type="Rhea" id="RHEA:74067"/>
        <dbReference type="ChEBI" id="CHEBI:15378"/>
        <dbReference type="ChEBI" id="CHEBI:61506"/>
        <dbReference type="ChEBI" id="CHEBI:176431"/>
        <dbReference type="ChEBI" id="CHEBI:193068"/>
        <dbReference type="ChEBI" id="CHEBI:456216"/>
        <dbReference type="EC" id="2.4.99.23"/>
    </reaction>
</comment>
<evidence type="ECO:0000256" key="7">
    <source>
        <dbReference type="ARBA" id="ARBA00022985"/>
    </source>
</evidence>
<accession>A0ABS5U6T2</accession>
<keyword evidence="7" id="KW-0448">Lipopolysaccharide biosynthesis</keyword>
<keyword evidence="15" id="KW-1185">Reference proteome</keyword>
<keyword evidence="6" id="KW-0808">Transferase</keyword>
<evidence type="ECO:0000256" key="8">
    <source>
        <dbReference type="ARBA" id="ARBA00023136"/>
    </source>
</evidence>
<evidence type="ECO:0000256" key="2">
    <source>
        <dbReference type="ARBA" id="ARBA00004713"/>
    </source>
</evidence>
<dbReference type="EC" id="2.4.99.23" evidence="10"/>
<evidence type="ECO:0000256" key="10">
    <source>
        <dbReference type="ARBA" id="ARBA00044041"/>
    </source>
</evidence>